<feature type="transmembrane region" description="Helical" evidence="1">
    <location>
        <begin position="9"/>
        <end position="29"/>
    </location>
</feature>
<gene>
    <name evidence="2" type="ORF">B0H50_11119</name>
</gene>
<reference evidence="2 3" key="1">
    <citation type="submission" date="2018-05" db="EMBL/GenBank/DDBJ databases">
        <title>Animal gut microbial communities from fecal samples from Wisconsin, USA.</title>
        <authorList>
            <person name="Neumann A."/>
        </authorList>
    </citation>
    <scope>NUCLEOTIDE SEQUENCE [LARGE SCALE GENOMIC DNA]</scope>
    <source>
        <strain evidence="2 3">UWS4</strain>
    </source>
</reference>
<dbReference type="Proteomes" id="UP000245523">
    <property type="component" value="Unassembled WGS sequence"/>
</dbReference>
<comment type="caution">
    <text evidence="2">The sequence shown here is derived from an EMBL/GenBank/DDBJ whole genome shotgun (WGS) entry which is preliminary data.</text>
</comment>
<protein>
    <recommendedName>
        <fullName evidence="4">Maturase K</fullName>
    </recommendedName>
</protein>
<organism evidence="2 3">
    <name type="scientific">Hallerella porci</name>
    <dbReference type="NCBI Taxonomy" id="1945871"/>
    <lineage>
        <taxon>Bacteria</taxon>
        <taxon>Pseudomonadati</taxon>
        <taxon>Fibrobacterota</taxon>
        <taxon>Fibrobacteria</taxon>
        <taxon>Fibrobacterales</taxon>
        <taxon>Fibrobacteraceae</taxon>
        <taxon>Hallerella</taxon>
    </lineage>
</organism>
<sequence>MKFLRRLDLFYYLIYFPSMLKLFVTTIIIREILAFQNQLV</sequence>
<evidence type="ECO:0008006" key="4">
    <source>
        <dbReference type="Google" id="ProtNLM"/>
    </source>
</evidence>
<keyword evidence="1" id="KW-0812">Transmembrane</keyword>
<evidence type="ECO:0000256" key="1">
    <source>
        <dbReference type="SAM" id="Phobius"/>
    </source>
</evidence>
<name>A0ABX5LRA2_9BACT</name>
<proteinExistence type="predicted"/>
<accession>A0ABX5LRA2</accession>
<keyword evidence="1" id="KW-0472">Membrane</keyword>
<dbReference type="EMBL" id="QGHD01000011">
    <property type="protein sequence ID" value="PWL01145.1"/>
    <property type="molecule type" value="Genomic_DNA"/>
</dbReference>
<evidence type="ECO:0000313" key="3">
    <source>
        <dbReference type="Proteomes" id="UP000245523"/>
    </source>
</evidence>
<keyword evidence="3" id="KW-1185">Reference proteome</keyword>
<evidence type="ECO:0000313" key="2">
    <source>
        <dbReference type="EMBL" id="PWL01145.1"/>
    </source>
</evidence>
<keyword evidence="1" id="KW-1133">Transmembrane helix</keyword>